<dbReference type="InterPro" id="IPR002156">
    <property type="entry name" value="RNaseH_domain"/>
</dbReference>
<name>A0A699IZL5_TANCI</name>
<dbReference type="PANTHER" id="PTHR48475:SF1">
    <property type="entry name" value="RNASE H TYPE-1 DOMAIN-CONTAINING PROTEIN"/>
    <property type="match status" value="1"/>
</dbReference>
<dbReference type="Gene3D" id="3.30.420.10">
    <property type="entry name" value="Ribonuclease H-like superfamily/Ribonuclease H"/>
    <property type="match status" value="1"/>
</dbReference>
<protein>
    <recommendedName>
        <fullName evidence="1">RNase H type-1 domain-containing protein</fullName>
    </recommendedName>
</protein>
<feature type="domain" description="RNase H type-1" evidence="1">
    <location>
        <begin position="163"/>
        <end position="264"/>
    </location>
</feature>
<dbReference type="GO" id="GO:0003676">
    <property type="term" value="F:nucleic acid binding"/>
    <property type="evidence" value="ECO:0007669"/>
    <property type="project" value="InterPro"/>
</dbReference>
<comment type="caution">
    <text evidence="2">The sequence shown here is derived from an EMBL/GenBank/DDBJ whole genome shotgun (WGS) entry which is preliminary data.</text>
</comment>
<dbReference type="GO" id="GO:0004523">
    <property type="term" value="F:RNA-DNA hybrid ribonuclease activity"/>
    <property type="evidence" value="ECO:0007669"/>
    <property type="project" value="InterPro"/>
</dbReference>
<proteinExistence type="predicted"/>
<dbReference type="PANTHER" id="PTHR48475">
    <property type="entry name" value="RIBONUCLEASE H"/>
    <property type="match status" value="1"/>
</dbReference>
<evidence type="ECO:0000259" key="1">
    <source>
        <dbReference type="Pfam" id="PF13456"/>
    </source>
</evidence>
<organism evidence="2">
    <name type="scientific">Tanacetum cinerariifolium</name>
    <name type="common">Dalmatian daisy</name>
    <name type="synonym">Chrysanthemum cinerariifolium</name>
    <dbReference type="NCBI Taxonomy" id="118510"/>
    <lineage>
        <taxon>Eukaryota</taxon>
        <taxon>Viridiplantae</taxon>
        <taxon>Streptophyta</taxon>
        <taxon>Embryophyta</taxon>
        <taxon>Tracheophyta</taxon>
        <taxon>Spermatophyta</taxon>
        <taxon>Magnoliopsida</taxon>
        <taxon>eudicotyledons</taxon>
        <taxon>Gunneridae</taxon>
        <taxon>Pentapetalae</taxon>
        <taxon>asterids</taxon>
        <taxon>campanulids</taxon>
        <taxon>Asterales</taxon>
        <taxon>Asteraceae</taxon>
        <taxon>Asteroideae</taxon>
        <taxon>Anthemideae</taxon>
        <taxon>Anthemidinae</taxon>
        <taxon>Tanacetum</taxon>
    </lineage>
</organism>
<dbReference type="Pfam" id="PF13456">
    <property type="entry name" value="RVT_3"/>
    <property type="match status" value="1"/>
</dbReference>
<sequence>MSESDEEKTGFHTEEGVYCFTHMTMGRKISTATLQRMTDKMIGGQKGHNVEVYLEEIVVKSKNEENLVKDVKKMLDKLQMVNVKIDPRNRNMLHSDREGGPDISPYDNFPKAQSQKWQGERMLHVSDKNKEETFRSREKPQEELIPTPRAWKLYVERETGKEGSGIGMILDSLEGKVYSYDIRLNFYAPEDSMDYEALLAGLVACAGKGMKDLHVFVGSKLLVDQVEGNRILRTKEAKRYREEIMDATTLFYRFRITHLPKALNLKEEALTELVSIKLEFLNQEV</sequence>
<dbReference type="SUPFAM" id="SSF56672">
    <property type="entry name" value="DNA/RNA polymerases"/>
    <property type="match status" value="1"/>
</dbReference>
<dbReference type="AlphaFoldDB" id="A0A699IZL5"/>
<dbReference type="EMBL" id="BKCJ010353033">
    <property type="protein sequence ID" value="GEZ99542.1"/>
    <property type="molecule type" value="Genomic_DNA"/>
</dbReference>
<dbReference type="Gene3D" id="3.30.70.270">
    <property type="match status" value="1"/>
</dbReference>
<dbReference type="InterPro" id="IPR043128">
    <property type="entry name" value="Rev_trsase/Diguanyl_cyclase"/>
</dbReference>
<dbReference type="InterPro" id="IPR036397">
    <property type="entry name" value="RNaseH_sf"/>
</dbReference>
<evidence type="ECO:0000313" key="2">
    <source>
        <dbReference type="EMBL" id="GEZ99542.1"/>
    </source>
</evidence>
<accession>A0A699IZL5</accession>
<reference evidence="2" key="1">
    <citation type="journal article" date="2019" name="Sci. Rep.">
        <title>Draft genome of Tanacetum cinerariifolium, the natural source of mosquito coil.</title>
        <authorList>
            <person name="Yamashiro T."/>
            <person name="Shiraishi A."/>
            <person name="Satake H."/>
            <person name="Nakayama K."/>
        </authorList>
    </citation>
    <scope>NUCLEOTIDE SEQUENCE</scope>
</reference>
<dbReference type="Gene3D" id="3.10.10.10">
    <property type="entry name" value="HIV Type 1 Reverse Transcriptase, subunit A, domain 1"/>
    <property type="match status" value="1"/>
</dbReference>
<gene>
    <name evidence="2" type="ORF">Tci_571515</name>
</gene>
<dbReference type="InterPro" id="IPR043502">
    <property type="entry name" value="DNA/RNA_pol_sf"/>
</dbReference>